<dbReference type="HOGENOM" id="CLU_142077_0_0_6"/>
<dbReference type="RefSeq" id="WP_013783729.1">
    <property type="nucleotide sequence ID" value="NC_015554.1"/>
</dbReference>
<name>F5ZCP0_ALTNA</name>
<dbReference type="AlphaFoldDB" id="F5ZCP0"/>
<dbReference type="KEGG" id="alt:ambt_06260"/>
<dbReference type="Proteomes" id="UP000000683">
    <property type="component" value="Chromosome"/>
</dbReference>
<evidence type="ECO:0000313" key="2">
    <source>
        <dbReference type="Proteomes" id="UP000000683"/>
    </source>
</evidence>
<accession>F5ZCP0</accession>
<protein>
    <submittedName>
        <fullName evidence="1">Uncharacterized protein</fullName>
    </submittedName>
</protein>
<sequence length="114" mass="12797">MKSEIEAWIKQIKERPDVIAINIGLFQSENGFQAYLVGSNEYDPEDDDWACNEDFVPTTKYIDLPCSQSINWESLQSDVVSIIKELLSSNSSTILNHVPNVTVGFDDAELVSVK</sequence>
<evidence type="ECO:0000313" key="1">
    <source>
        <dbReference type="EMBL" id="AEF02789.1"/>
    </source>
</evidence>
<proteinExistence type="predicted"/>
<organism evidence="1 2">
    <name type="scientific">Alteromonas naphthalenivorans</name>
    <dbReference type="NCBI Taxonomy" id="715451"/>
    <lineage>
        <taxon>Bacteria</taxon>
        <taxon>Pseudomonadati</taxon>
        <taxon>Pseudomonadota</taxon>
        <taxon>Gammaproteobacteria</taxon>
        <taxon>Alteromonadales</taxon>
        <taxon>Alteromonadaceae</taxon>
        <taxon>Alteromonas/Salinimonas group</taxon>
        <taxon>Alteromonas</taxon>
    </lineage>
</organism>
<dbReference type="eggNOG" id="ENOG5033DE6">
    <property type="taxonomic scope" value="Bacteria"/>
</dbReference>
<reference evidence="1 2" key="1">
    <citation type="journal article" date="2011" name="J. Bacteriol.">
        <title>Complete genome sequence of the polycyclic aromatic hydrocarbon-degrading bacterium Alteromonas sp. strain SN2.</title>
        <authorList>
            <person name="Jin H.M."/>
            <person name="Jeong H."/>
            <person name="Moon E.J."/>
            <person name="Math R.K."/>
            <person name="Lee K."/>
            <person name="Kim H.J."/>
            <person name="Jeon C.O."/>
            <person name="Oh T.K."/>
            <person name="Kim J.F."/>
        </authorList>
    </citation>
    <scope>NUCLEOTIDE SEQUENCE [LARGE SCALE GENOMIC DNA]</scope>
    <source>
        <strain evidence="2">JCM 17741 / KACC 18427 / KCTC 11700BP / SN2</strain>
    </source>
</reference>
<gene>
    <name evidence="1" type="ordered locus">ambt_06260</name>
</gene>
<dbReference type="OrthoDB" id="8913322at2"/>
<dbReference type="EMBL" id="CP002339">
    <property type="protein sequence ID" value="AEF02789.1"/>
    <property type="molecule type" value="Genomic_DNA"/>
</dbReference>
<keyword evidence="2" id="KW-1185">Reference proteome</keyword>